<dbReference type="Proteomes" id="UP000594468">
    <property type="component" value="Chromosome"/>
</dbReference>
<feature type="signal peptide" evidence="2">
    <location>
        <begin position="1"/>
        <end position="29"/>
    </location>
</feature>
<dbReference type="SUPFAM" id="SSF54106">
    <property type="entry name" value="LysM domain"/>
    <property type="match status" value="1"/>
</dbReference>
<dbReference type="Gene3D" id="3.10.350.10">
    <property type="entry name" value="LysM domain"/>
    <property type="match status" value="1"/>
</dbReference>
<evidence type="ECO:0000259" key="3">
    <source>
        <dbReference type="PROSITE" id="PS51782"/>
    </source>
</evidence>
<feature type="compositionally biased region" description="Polar residues" evidence="1">
    <location>
        <begin position="192"/>
        <end position="201"/>
    </location>
</feature>
<evidence type="ECO:0000256" key="2">
    <source>
        <dbReference type="SAM" id="SignalP"/>
    </source>
</evidence>
<dbReference type="RefSeq" id="WP_195172757.1">
    <property type="nucleotide sequence ID" value="NZ_CP062983.1"/>
</dbReference>
<dbReference type="CDD" id="cd00118">
    <property type="entry name" value="LysM"/>
    <property type="match status" value="1"/>
</dbReference>
<protein>
    <submittedName>
        <fullName evidence="4">LysM peptidoglycan-binding domain-containing protein</fullName>
    </submittedName>
</protein>
<dbReference type="InterPro" id="IPR019606">
    <property type="entry name" value="GerMN"/>
</dbReference>
<dbReference type="EMBL" id="CP062983">
    <property type="protein sequence ID" value="QPC84694.1"/>
    <property type="molecule type" value="Genomic_DNA"/>
</dbReference>
<name>A0A7S8ED71_9CHLR</name>
<sequence length="429" mass="45903">MQILRKFSKGFFRLLLLSLMLVLTVPALAQETDLSAPDQIQYALDDLSTRTGQTVTLTTITSYTWQERQYSDSSLGCPQPGEMYAQVITPGYQFDVTYSGVTYDYRVSEDGSTVIMCGSETAQPGDPTAPDESPCGSSYTVLGGDYLYSIAVACNTTVDALMEANPEIENRSVIYPGQILQIPQGEDDTPATGEQSVSISPLSGPAGTQVEITASGFPANTQVEIGVGPYESEYSVIETTTTDANGNLVADGRIPSDVDAGDEWVFVVVLDNEETISEVFEVTTGTPTEEPDSNLFERTNIYLIALEDAGATGEEIGCGDSLVPVEVAIEPTIAPLTAALTYLFENNEQYYGQSGLYNPFYNSDLSVDGIDIIGGNAQIELSGELSLAGACDNPRIESILQQTALQYSTIDSVDITINGEPLDQLLSGA</sequence>
<proteinExistence type="predicted"/>
<dbReference type="SMART" id="SM00909">
    <property type="entry name" value="Germane"/>
    <property type="match status" value="1"/>
</dbReference>
<dbReference type="InterPro" id="IPR018392">
    <property type="entry name" value="LysM"/>
</dbReference>
<dbReference type="Pfam" id="PF01476">
    <property type="entry name" value="LysM"/>
    <property type="match status" value="1"/>
</dbReference>
<keyword evidence="2" id="KW-0732">Signal</keyword>
<keyword evidence="5" id="KW-1185">Reference proteome</keyword>
<dbReference type="Pfam" id="PF10646">
    <property type="entry name" value="Germane"/>
    <property type="match status" value="1"/>
</dbReference>
<gene>
    <name evidence="4" type="ORF">G4Y79_10050</name>
</gene>
<evidence type="ECO:0000313" key="4">
    <source>
        <dbReference type="EMBL" id="QPC84694.1"/>
    </source>
</evidence>
<reference evidence="4 5" key="1">
    <citation type="submission" date="2020-02" db="EMBL/GenBank/DDBJ databases">
        <authorList>
            <person name="Zheng R.K."/>
            <person name="Sun C.M."/>
        </authorList>
    </citation>
    <scope>NUCLEOTIDE SEQUENCE [LARGE SCALE GENOMIC DNA]</scope>
    <source>
        <strain evidence="5">rifampicinis</strain>
    </source>
</reference>
<feature type="domain" description="LysM" evidence="3">
    <location>
        <begin position="137"/>
        <end position="182"/>
    </location>
</feature>
<dbReference type="KEGG" id="pmet:G4Y79_10050"/>
<accession>A0A7S8ED71</accession>
<dbReference type="PROSITE" id="PS51782">
    <property type="entry name" value="LYSM"/>
    <property type="match status" value="1"/>
</dbReference>
<dbReference type="SMART" id="SM00257">
    <property type="entry name" value="LysM"/>
    <property type="match status" value="1"/>
</dbReference>
<evidence type="ECO:0000256" key="1">
    <source>
        <dbReference type="SAM" id="MobiDB-lite"/>
    </source>
</evidence>
<evidence type="ECO:0000313" key="5">
    <source>
        <dbReference type="Proteomes" id="UP000594468"/>
    </source>
</evidence>
<feature type="region of interest" description="Disordered" evidence="1">
    <location>
        <begin position="184"/>
        <end position="205"/>
    </location>
</feature>
<dbReference type="PANTHER" id="PTHR33734:SF22">
    <property type="entry name" value="MEMBRANE-BOUND LYTIC MUREIN TRANSGLYCOSYLASE D"/>
    <property type="match status" value="1"/>
</dbReference>
<dbReference type="AlphaFoldDB" id="A0A7S8ED71"/>
<feature type="chain" id="PRO_5032600684" evidence="2">
    <location>
        <begin position="30"/>
        <end position="429"/>
    </location>
</feature>
<dbReference type="InterPro" id="IPR036779">
    <property type="entry name" value="LysM_dom_sf"/>
</dbReference>
<organism evidence="4 5">
    <name type="scientific">Phototrophicus methaneseepsis</name>
    <dbReference type="NCBI Taxonomy" id="2710758"/>
    <lineage>
        <taxon>Bacteria</taxon>
        <taxon>Bacillati</taxon>
        <taxon>Chloroflexota</taxon>
        <taxon>Candidatus Thermofontia</taxon>
        <taxon>Phototrophicales</taxon>
        <taxon>Phototrophicaceae</taxon>
        <taxon>Phototrophicus</taxon>
    </lineage>
</organism>
<dbReference type="PANTHER" id="PTHR33734">
    <property type="entry name" value="LYSM DOMAIN-CONTAINING GPI-ANCHORED PROTEIN 2"/>
    <property type="match status" value="1"/>
</dbReference>